<gene>
    <name evidence="1" type="ORF">VTH8203_03076</name>
</gene>
<evidence type="ECO:0000313" key="2">
    <source>
        <dbReference type="Proteomes" id="UP000219336"/>
    </source>
</evidence>
<protein>
    <submittedName>
        <fullName evidence="1">Uncharacterized protein</fullName>
    </submittedName>
</protein>
<dbReference type="OrthoDB" id="9814067at2"/>
<dbReference type="EMBL" id="OANU01000061">
    <property type="protein sequence ID" value="SNX49429.1"/>
    <property type="molecule type" value="Genomic_DNA"/>
</dbReference>
<name>A0A240EMN7_9VIBR</name>
<accession>A0A240EMN7</accession>
<proteinExistence type="predicted"/>
<sequence length="107" mass="12002">MLHVDTTAAESWSDEEVVQRWTTLYKAPLLVTRWLGGELKSKAEINKTLEVIDEWRGLFSALLSHNAILMTSTILTNNPFLVSMDESYFDPVTFSAFTYSGAGNPVD</sequence>
<organism evidence="1 2">
    <name type="scientific">Vibrio thalassae</name>
    <dbReference type="NCBI Taxonomy" id="1243014"/>
    <lineage>
        <taxon>Bacteria</taxon>
        <taxon>Pseudomonadati</taxon>
        <taxon>Pseudomonadota</taxon>
        <taxon>Gammaproteobacteria</taxon>
        <taxon>Vibrionales</taxon>
        <taxon>Vibrionaceae</taxon>
        <taxon>Vibrio</taxon>
    </lineage>
</organism>
<keyword evidence="2" id="KW-1185">Reference proteome</keyword>
<reference evidence="2" key="1">
    <citation type="submission" date="2016-06" db="EMBL/GenBank/DDBJ databases">
        <authorList>
            <person name="Rodrigo-Torres L."/>
            <person name="Arahal R.D."/>
            <person name="Lucena T."/>
        </authorList>
    </citation>
    <scope>NUCLEOTIDE SEQUENCE [LARGE SCALE GENOMIC DNA]</scope>
    <source>
        <strain evidence="2">CECT8203</strain>
    </source>
</reference>
<dbReference type="AlphaFoldDB" id="A0A240EMN7"/>
<dbReference type="Proteomes" id="UP000219336">
    <property type="component" value="Unassembled WGS sequence"/>
</dbReference>
<dbReference type="RefSeq" id="WP_158296158.1">
    <property type="nucleotide sequence ID" value="NZ_JBHSII010000001.1"/>
</dbReference>
<evidence type="ECO:0000313" key="1">
    <source>
        <dbReference type="EMBL" id="SNX49429.1"/>
    </source>
</evidence>